<accession>A0A507CY08</accession>
<dbReference type="PANTHER" id="PTHR47969:SF15">
    <property type="entry name" value="CHROMOSOME-ASSOCIATED KINESIN KIF4A-RELATED"/>
    <property type="match status" value="1"/>
</dbReference>
<dbReference type="GO" id="GO:0007052">
    <property type="term" value="P:mitotic spindle organization"/>
    <property type="evidence" value="ECO:0007669"/>
    <property type="project" value="TreeGrafter"/>
</dbReference>
<evidence type="ECO:0000256" key="2">
    <source>
        <dbReference type="ARBA" id="ARBA00022490"/>
    </source>
</evidence>
<dbReference type="EMBL" id="QEAM01000198">
    <property type="protein sequence ID" value="TPX44099.1"/>
    <property type="molecule type" value="Genomic_DNA"/>
</dbReference>
<dbReference type="GO" id="GO:0005875">
    <property type="term" value="C:microtubule associated complex"/>
    <property type="evidence" value="ECO:0007669"/>
    <property type="project" value="TreeGrafter"/>
</dbReference>
<keyword evidence="2" id="KW-0963">Cytoplasm</keyword>
<keyword evidence="4 6" id="KW-0067">ATP-binding</keyword>
<evidence type="ECO:0000313" key="11">
    <source>
        <dbReference type="Proteomes" id="UP000320475"/>
    </source>
</evidence>
<dbReference type="Pfam" id="PF25764">
    <property type="entry name" value="KIF21A_4th"/>
    <property type="match status" value="1"/>
</dbReference>
<organism evidence="10 11">
    <name type="scientific">Synchytrium endobioticum</name>
    <dbReference type="NCBI Taxonomy" id="286115"/>
    <lineage>
        <taxon>Eukaryota</taxon>
        <taxon>Fungi</taxon>
        <taxon>Fungi incertae sedis</taxon>
        <taxon>Chytridiomycota</taxon>
        <taxon>Chytridiomycota incertae sedis</taxon>
        <taxon>Chytridiomycetes</taxon>
        <taxon>Synchytriales</taxon>
        <taxon>Synchytriaceae</taxon>
        <taxon>Synchytrium</taxon>
    </lineage>
</organism>
<feature type="region of interest" description="Disordered" evidence="8">
    <location>
        <begin position="988"/>
        <end position="1041"/>
    </location>
</feature>
<comment type="caution">
    <text evidence="10">The sequence shown here is derived from an EMBL/GenBank/DDBJ whole genome shotgun (WGS) entry which is preliminary data.</text>
</comment>
<dbReference type="GO" id="GO:0005524">
    <property type="term" value="F:ATP binding"/>
    <property type="evidence" value="ECO:0007669"/>
    <property type="project" value="UniProtKB-UniRule"/>
</dbReference>
<dbReference type="PRINTS" id="PR00380">
    <property type="entry name" value="KINESINHEAVY"/>
</dbReference>
<sequence length="1526" mass="166766">MAATAAVKVALRVRPLTARETLDECHECLSFIPNQPQVILQQPTSTSFESTASLANSNVPVKSFTFDHVFPPDASQPMVFEEIARPLLTKYMEGFNCCLFAYGQTGSGKTFSMGTGLDVRGDPEAAGIVPRGIHVLFETLKARQEKEPLHKYSVYLSFLELYNEELVDLLSPRRAPTVSNVNLSSGKPDSWGGITIREDINGNIVWSGVREEEVKTPEELLGLLQKGSLCRTTASTDMNATSSRSHAIFSVILKQQLWVPLAEKPDDTANPATLPASEQSSSDNAMAAGLLSAARDKNSSQGNTTAAGSWQKLTSKFHFVDLAGSERLKRTHAEGDRKKEGIAINQGLLALGNVISALGDETRRASHVPYRDSKLTRLLQDSLGGNSQTMMLACVSPADTNMNETRNTLEYANRAKNIKNRVMINQEWGATAEKDREIRALRSEVSHLRTQLATLRSQGWGGEEAERNAAIASAFHGDHGADVQVGTAAREVLEAKIQKLLLERESAKFELERLQFKCTRLHSTANELAHEAALAAAERDQIIHGIKSASASPSVSPSRKPTGDETQTLGGDNDHEYEETLKASRQLVTSGSQSAEVIETNEAKKPKASLDSLLAAHNPTDVLPLHLVEAYNAAIYDLKLRLAESEDKAAWYHDVVIKLGKPVRGSEGAPSYSLNNIKSVDKQISTRAGIFRGKSQETLSSKGIVSSTSEDSLSSFLSHARVDTVIPEAEGQIATEMDPVRNGKAEDPEVTAGKASISGGDEDDDEVASEASSAATSDMYLLISKIQTDIADHEALASRLARREAEYEGMRSAYESKLRALSDQLVRVERERDMAMTKTRGEKSHEEKPGTLALKTRYEERTKKLASEIADIKRKWQENKKSMTTAKSENEALIRNLKASVNSLKVEKVKVLRKLKEEEMRVRDIAASKEREVARLRRRERQAAEAAKKSERSNHLHKLMLTRRSSEEVHHSQNSKLKGVLALLKRSPVSNRISKPQREPTSPRRLGATRRLPSANNKSASFDIPNSPTPRPSSASSSPGWANALGIQSSACLDTTAPITLRAQFKKQLLDAELLSFVRSKLRQQELDAANTSKARLLGELRELKAERERCVEADASNGIYDKPQYMDERIQQVEGDLATLDARFVEWNADGVVAKDAQTSWDCACNLFKGFEPSEKQVVVELLMGDLTLLMMVDHEREGRVRQAEASAAELGVALATARAAARNAAADYERELERARRAGDDHMEIESTPSPTRTARYELIDVVSNSGNNCDRPGSPYRKSSFVRSRDVSEIPKRTSRPSSPSHPLQSVMLPSNPSSDVVLERPATPTSASIIRSPSWTYGGIPVATQSSDYQRGLLTSVDASEFSLEAVDANSCNTDSESIYERGSSNILGSNLLNNTSGHMNTATWAQKSKKMPAQPSTFTNDVFERLASSHTLASQAKVKSHLGVVRNPSDSNTSNVSAATAGTINNGADSIVASDNKTDLSNVLKRLGPPERLSVNSLTSSSSTSYPNTTSTNDSLEQVDS</sequence>
<evidence type="ECO:0000256" key="6">
    <source>
        <dbReference type="PROSITE-ProRule" id="PRU00283"/>
    </source>
</evidence>
<evidence type="ECO:0000256" key="5">
    <source>
        <dbReference type="ARBA" id="ARBA00023054"/>
    </source>
</evidence>
<feature type="coiled-coil region" evidence="7">
    <location>
        <begin position="1087"/>
        <end position="1114"/>
    </location>
</feature>
<feature type="compositionally biased region" description="Basic and acidic residues" evidence="8">
    <location>
        <begin position="1237"/>
        <end position="1247"/>
    </location>
</feature>
<evidence type="ECO:0000259" key="9">
    <source>
        <dbReference type="PROSITE" id="PS50067"/>
    </source>
</evidence>
<dbReference type="GO" id="GO:0007018">
    <property type="term" value="P:microtubule-based movement"/>
    <property type="evidence" value="ECO:0007669"/>
    <property type="project" value="InterPro"/>
</dbReference>
<dbReference type="GO" id="GO:0005737">
    <property type="term" value="C:cytoplasm"/>
    <property type="evidence" value="ECO:0007669"/>
    <property type="project" value="UniProtKB-SubCell"/>
</dbReference>
<feature type="region of interest" description="Disordered" evidence="8">
    <location>
        <begin position="1496"/>
        <end position="1526"/>
    </location>
</feature>
<dbReference type="GO" id="GO:0008017">
    <property type="term" value="F:microtubule binding"/>
    <property type="evidence" value="ECO:0007669"/>
    <property type="project" value="InterPro"/>
</dbReference>
<feature type="coiled-coil region" evidence="7">
    <location>
        <begin position="811"/>
        <end position="875"/>
    </location>
</feature>
<dbReference type="Pfam" id="PF00225">
    <property type="entry name" value="Kinesin"/>
    <property type="match status" value="1"/>
</dbReference>
<dbReference type="SUPFAM" id="SSF52540">
    <property type="entry name" value="P-loop containing nucleoside triphosphate hydrolases"/>
    <property type="match status" value="1"/>
</dbReference>
<feature type="region of interest" description="Disordered" evidence="8">
    <location>
        <begin position="739"/>
        <end position="772"/>
    </location>
</feature>
<feature type="binding site" evidence="6">
    <location>
        <begin position="103"/>
        <end position="110"/>
    </location>
    <ligand>
        <name>ATP</name>
        <dbReference type="ChEBI" id="CHEBI:30616"/>
    </ligand>
</feature>
<feature type="compositionally biased region" description="Low complexity" evidence="8">
    <location>
        <begin position="1499"/>
        <end position="1520"/>
    </location>
</feature>
<dbReference type="GO" id="GO:0003777">
    <property type="term" value="F:microtubule motor activity"/>
    <property type="evidence" value="ECO:0007669"/>
    <property type="project" value="InterPro"/>
</dbReference>
<comment type="subcellular location">
    <subcellularLocation>
        <location evidence="1">Cytoplasm</location>
    </subcellularLocation>
</comment>
<dbReference type="SMART" id="SM00129">
    <property type="entry name" value="KISc"/>
    <property type="match status" value="1"/>
</dbReference>
<reference evidence="10 11" key="1">
    <citation type="journal article" date="2019" name="Sci. Rep.">
        <title>Comparative genomics of chytrid fungi reveal insights into the obligate biotrophic and pathogenic lifestyle of Synchytrium endobioticum.</title>
        <authorList>
            <person name="van de Vossenberg B.T.L.H."/>
            <person name="Warris S."/>
            <person name="Nguyen H.D.T."/>
            <person name="van Gent-Pelzer M.P.E."/>
            <person name="Joly D.L."/>
            <person name="van de Geest H.C."/>
            <person name="Bonants P.J.M."/>
            <person name="Smith D.S."/>
            <person name="Levesque C.A."/>
            <person name="van der Lee T.A.J."/>
        </authorList>
    </citation>
    <scope>NUCLEOTIDE SEQUENCE [LARGE SCALE GENOMIC DNA]</scope>
    <source>
        <strain evidence="10 11">LEV6574</strain>
    </source>
</reference>
<feature type="compositionally biased region" description="Polar residues" evidence="8">
    <location>
        <begin position="1299"/>
        <end position="1318"/>
    </location>
</feature>
<name>A0A507CY08_9FUNG</name>
<dbReference type="InterPro" id="IPR027417">
    <property type="entry name" value="P-loop_NTPase"/>
</dbReference>
<feature type="region of interest" description="Disordered" evidence="8">
    <location>
        <begin position="1237"/>
        <end position="1323"/>
    </location>
</feature>
<feature type="region of interest" description="Disordered" evidence="8">
    <location>
        <begin position="547"/>
        <end position="573"/>
    </location>
</feature>
<proteinExistence type="inferred from homology"/>
<dbReference type="PROSITE" id="PS50067">
    <property type="entry name" value="KINESIN_MOTOR_2"/>
    <property type="match status" value="1"/>
</dbReference>
<feature type="compositionally biased region" description="Low complexity" evidence="8">
    <location>
        <begin position="548"/>
        <end position="558"/>
    </location>
</feature>
<evidence type="ECO:0000313" key="10">
    <source>
        <dbReference type="EMBL" id="TPX44099.1"/>
    </source>
</evidence>
<dbReference type="GO" id="GO:0051231">
    <property type="term" value="P:spindle elongation"/>
    <property type="evidence" value="ECO:0007669"/>
    <property type="project" value="TreeGrafter"/>
</dbReference>
<feature type="domain" description="Kinesin motor" evidence="9">
    <location>
        <begin position="6"/>
        <end position="418"/>
    </location>
</feature>
<dbReference type="InterPro" id="IPR019821">
    <property type="entry name" value="Kinesin_motor_CS"/>
</dbReference>
<dbReference type="InterPro" id="IPR027640">
    <property type="entry name" value="Kinesin-like_fam"/>
</dbReference>
<dbReference type="PROSITE" id="PS00411">
    <property type="entry name" value="KINESIN_MOTOR_1"/>
    <property type="match status" value="1"/>
</dbReference>
<dbReference type="InterPro" id="IPR001752">
    <property type="entry name" value="Kinesin_motor_dom"/>
</dbReference>
<evidence type="ECO:0000256" key="8">
    <source>
        <dbReference type="SAM" id="MobiDB-lite"/>
    </source>
</evidence>
<dbReference type="InterPro" id="IPR036961">
    <property type="entry name" value="Kinesin_motor_dom_sf"/>
</dbReference>
<dbReference type="PANTHER" id="PTHR47969">
    <property type="entry name" value="CHROMOSOME-ASSOCIATED KINESIN KIF4A-RELATED"/>
    <property type="match status" value="1"/>
</dbReference>
<keyword evidence="3 6" id="KW-0547">Nucleotide-binding</keyword>
<dbReference type="VEuPathDB" id="FungiDB:SeMB42_g01346"/>
<comment type="similarity">
    <text evidence="6">Belongs to the TRAFAC class myosin-kinesin ATPase superfamily. Kinesin family.</text>
</comment>
<keyword evidence="6" id="KW-0505">Motor protein</keyword>
<feature type="region of interest" description="Disordered" evidence="8">
    <location>
        <begin position="264"/>
        <end position="283"/>
    </location>
</feature>
<gene>
    <name evidence="10" type="ORF">SeLEV6574_g04709</name>
</gene>
<dbReference type="Gene3D" id="3.40.850.10">
    <property type="entry name" value="Kinesin motor domain"/>
    <property type="match status" value="1"/>
</dbReference>
<evidence type="ECO:0000256" key="4">
    <source>
        <dbReference type="ARBA" id="ARBA00022840"/>
    </source>
</evidence>
<feature type="compositionally biased region" description="Basic and acidic residues" evidence="8">
    <location>
        <begin position="1286"/>
        <end position="1295"/>
    </location>
</feature>
<evidence type="ECO:0000256" key="1">
    <source>
        <dbReference type="ARBA" id="ARBA00004496"/>
    </source>
</evidence>
<evidence type="ECO:0000256" key="3">
    <source>
        <dbReference type="ARBA" id="ARBA00022741"/>
    </source>
</evidence>
<keyword evidence="5 7" id="KW-0175">Coiled coil</keyword>
<evidence type="ECO:0000256" key="7">
    <source>
        <dbReference type="SAM" id="Coils"/>
    </source>
</evidence>
<feature type="coiled-coil region" evidence="7">
    <location>
        <begin position="490"/>
        <end position="517"/>
    </location>
</feature>
<feature type="coiled-coil region" evidence="7">
    <location>
        <begin position="901"/>
        <end position="946"/>
    </location>
</feature>
<dbReference type="Proteomes" id="UP000320475">
    <property type="component" value="Unassembled WGS sequence"/>
</dbReference>
<dbReference type="OrthoDB" id="3176171at2759"/>
<protein>
    <recommendedName>
        <fullName evidence="9">Kinesin motor domain-containing protein</fullName>
    </recommendedName>
</protein>